<keyword evidence="3" id="KW-1185">Reference proteome</keyword>
<dbReference type="Proteomes" id="UP000605427">
    <property type="component" value="Unassembled WGS sequence"/>
</dbReference>
<evidence type="ECO:0000256" key="1">
    <source>
        <dbReference type="SAM" id="MobiDB-lite"/>
    </source>
</evidence>
<name>A0ABQ2A4W9_9BACL</name>
<evidence type="ECO:0000313" key="3">
    <source>
        <dbReference type="Proteomes" id="UP000605427"/>
    </source>
</evidence>
<protein>
    <submittedName>
        <fullName evidence="2">Uncharacterized protein</fullName>
    </submittedName>
</protein>
<organism evidence="2 3">
    <name type="scientific">Saccharibacillus endophyticus</name>
    <dbReference type="NCBI Taxonomy" id="2060666"/>
    <lineage>
        <taxon>Bacteria</taxon>
        <taxon>Bacillati</taxon>
        <taxon>Bacillota</taxon>
        <taxon>Bacilli</taxon>
        <taxon>Bacillales</taxon>
        <taxon>Paenibacillaceae</taxon>
        <taxon>Saccharibacillus</taxon>
    </lineage>
</organism>
<dbReference type="Pfam" id="PF26325">
    <property type="entry name" value="YhjD"/>
    <property type="match status" value="1"/>
</dbReference>
<feature type="region of interest" description="Disordered" evidence="1">
    <location>
        <begin position="127"/>
        <end position="170"/>
    </location>
</feature>
<dbReference type="RefSeq" id="WP_172241390.1">
    <property type="nucleotide sequence ID" value="NZ_BMDD01000005.1"/>
</dbReference>
<accession>A0ABQ2A4W9</accession>
<sequence>MTAVQTTRDELSLIKSYLLLTHILKTFENDAKKLESDAPMQTSTLYTEMIRNASRCAAVLLSGIRREFKKRSIRICEVKHSEKGVDADYICRGLHGTMHIDHASFHHEADLRMRAYLGISTTENRSAEPIVTDSGRQSAVPVRSYSHRASIPGASAKKKTPRPYSAGAYA</sequence>
<gene>
    <name evidence="2" type="ORF">GCM10007362_39980</name>
</gene>
<evidence type="ECO:0000313" key="2">
    <source>
        <dbReference type="EMBL" id="GGH84582.1"/>
    </source>
</evidence>
<dbReference type="InterPro" id="IPR058600">
    <property type="entry name" value="YhjD-like"/>
</dbReference>
<dbReference type="EMBL" id="BMDD01000005">
    <property type="protein sequence ID" value="GGH84582.1"/>
    <property type="molecule type" value="Genomic_DNA"/>
</dbReference>
<comment type="caution">
    <text evidence="2">The sequence shown here is derived from an EMBL/GenBank/DDBJ whole genome shotgun (WGS) entry which is preliminary data.</text>
</comment>
<reference evidence="3" key="1">
    <citation type="journal article" date="2019" name="Int. J. Syst. Evol. Microbiol.">
        <title>The Global Catalogue of Microorganisms (GCM) 10K type strain sequencing project: providing services to taxonomists for standard genome sequencing and annotation.</title>
        <authorList>
            <consortium name="The Broad Institute Genomics Platform"/>
            <consortium name="The Broad Institute Genome Sequencing Center for Infectious Disease"/>
            <person name="Wu L."/>
            <person name="Ma J."/>
        </authorList>
    </citation>
    <scope>NUCLEOTIDE SEQUENCE [LARGE SCALE GENOMIC DNA]</scope>
    <source>
        <strain evidence="3">CCM 8702</strain>
    </source>
</reference>
<proteinExistence type="predicted"/>